<reference evidence="9" key="1">
    <citation type="journal article" date="2021" name="PeerJ">
        <title>Extensive microbial diversity within the chicken gut microbiome revealed by metagenomics and culture.</title>
        <authorList>
            <person name="Gilroy R."/>
            <person name="Ravi A."/>
            <person name="Getino M."/>
            <person name="Pursley I."/>
            <person name="Horton D.L."/>
            <person name="Alikhan N.F."/>
            <person name="Baker D."/>
            <person name="Gharbi K."/>
            <person name="Hall N."/>
            <person name="Watson M."/>
            <person name="Adriaenssens E.M."/>
            <person name="Foster-Nyarko E."/>
            <person name="Jarju S."/>
            <person name="Secka A."/>
            <person name="Antonio M."/>
            <person name="Oren A."/>
            <person name="Chaudhuri R.R."/>
            <person name="La Ragione R."/>
            <person name="Hildebrand F."/>
            <person name="Pallen M.J."/>
        </authorList>
    </citation>
    <scope>NUCLEOTIDE SEQUENCE</scope>
    <source>
        <strain evidence="9">ChiBcec21-2208</strain>
    </source>
</reference>
<dbReference type="EMBL" id="DYVE01000226">
    <property type="protein sequence ID" value="HJG28715.1"/>
    <property type="molecule type" value="Genomic_DNA"/>
</dbReference>
<feature type="transmembrane region" description="Helical" evidence="8">
    <location>
        <begin position="362"/>
        <end position="386"/>
    </location>
</feature>
<dbReference type="Pfam" id="PF02508">
    <property type="entry name" value="Rnf-Nqr"/>
    <property type="match status" value="1"/>
</dbReference>
<feature type="compositionally biased region" description="Low complexity" evidence="7">
    <location>
        <begin position="160"/>
        <end position="176"/>
    </location>
</feature>
<feature type="compositionally biased region" description="Polar residues" evidence="7">
    <location>
        <begin position="53"/>
        <end position="63"/>
    </location>
</feature>
<comment type="subcellular location">
    <subcellularLocation>
        <location evidence="1">Endomembrane system</location>
        <topology evidence="1">Multi-pass membrane protein</topology>
    </subcellularLocation>
</comment>
<evidence type="ECO:0000256" key="5">
    <source>
        <dbReference type="ARBA" id="ARBA00022989"/>
    </source>
</evidence>
<feature type="compositionally biased region" description="Basic and acidic residues" evidence="7">
    <location>
        <begin position="88"/>
        <end position="142"/>
    </location>
</feature>
<evidence type="ECO:0000256" key="3">
    <source>
        <dbReference type="ARBA" id="ARBA00022692"/>
    </source>
</evidence>
<keyword evidence="3 8" id="KW-0812">Transmembrane</keyword>
<keyword evidence="6 8" id="KW-0472">Membrane</keyword>
<evidence type="ECO:0000256" key="6">
    <source>
        <dbReference type="ARBA" id="ARBA00023136"/>
    </source>
</evidence>
<dbReference type="GO" id="GO:0012505">
    <property type="term" value="C:endomembrane system"/>
    <property type="evidence" value="ECO:0007669"/>
    <property type="project" value="UniProtKB-SubCell"/>
</dbReference>
<keyword evidence="2" id="KW-0813">Transport</keyword>
<feature type="compositionally biased region" description="Basic and acidic residues" evidence="7">
    <location>
        <begin position="177"/>
        <end position="186"/>
    </location>
</feature>
<reference evidence="9" key="2">
    <citation type="submission" date="2021-09" db="EMBL/GenBank/DDBJ databases">
        <authorList>
            <person name="Gilroy R."/>
        </authorList>
    </citation>
    <scope>NUCLEOTIDE SEQUENCE</scope>
    <source>
        <strain evidence="9">ChiBcec21-2208</strain>
    </source>
</reference>
<keyword evidence="5 8" id="KW-1133">Transmembrane helix</keyword>
<comment type="caution">
    <text evidence="9">The sequence shown here is derived from an EMBL/GenBank/DDBJ whole genome shotgun (WGS) entry which is preliminary data.</text>
</comment>
<dbReference type="Proteomes" id="UP000782880">
    <property type="component" value="Unassembled WGS sequence"/>
</dbReference>
<feature type="compositionally biased region" description="Polar residues" evidence="7">
    <location>
        <begin position="205"/>
        <end position="214"/>
    </location>
</feature>
<sequence length="440" mass="49408">MPNSQNRNNRRKRGDHSETLIIPHITKEMLEKARSMAAQGASRAEIEQAILQMQTAKSASDNTAQPAAQPAPQQEPDIHRIIPTSRPRYTEEERKAMLEKMRQEQEQQEAARREEATRRTERPAWHFPRPEPVHRPFPHQEEQTAVQQPKPVVQNEQSTQVEAPPEPVVQEPVVQEEPTRTMEAVRPKQQPKETAAAKEEPAVQRSVQPAAQSGQKRHAGLLRSRNEAEAELNEKIRSDHVWLSNPVMVRGLGLAPVVGAALDGERALMLCVACLLLVTFTRVLAVAVCHISNNRFRPMIYCYAAALLYIPVYVLLYNLFGNDLTMLGIYLPILVVEPAIVKRMEFTELEPIRDAWRHGFNNGIGMCAALLIVGCLRELLATGAVFGHQLLQVQLFPLAAQPAGGFVLVGAIAAVWCAVANAYTDYKREEVRRLYADRKH</sequence>
<evidence type="ECO:0000313" key="10">
    <source>
        <dbReference type="Proteomes" id="UP000782880"/>
    </source>
</evidence>
<dbReference type="PANTHER" id="PTHR30586:SF0">
    <property type="entry name" value="ION-TRANSLOCATING OXIDOREDUCTASE COMPLEX SUBUNIT E"/>
    <property type="match status" value="1"/>
</dbReference>
<evidence type="ECO:0000256" key="1">
    <source>
        <dbReference type="ARBA" id="ARBA00004127"/>
    </source>
</evidence>
<evidence type="ECO:0000313" key="9">
    <source>
        <dbReference type="EMBL" id="HJG28715.1"/>
    </source>
</evidence>
<accession>A0A921IJV4</accession>
<feature type="transmembrane region" description="Helical" evidence="8">
    <location>
        <begin position="300"/>
        <end position="318"/>
    </location>
</feature>
<feature type="region of interest" description="Disordered" evidence="7">
    <location>
        <begin position="53"/>
        <end position="223"/>
    </location>
</feature>
<proteinExistence type="predicted"/>
<dbReference type="InterPro" id="IPR003667">
    <property type="entry name" value="NqrDE/RnfAE"/>
</dbReference>
<dbReference type="AlphaFoldDB" id="A0A921IJV4"/>
<feature type="transmembrane region" description="Helical" evidence="8">
    <location>
        <begin position="406"/>
        <end position="424"/>
    </location>
</feature>
<dbReference type="GO" id="GO:0005886">
    <property type="term" value="C:plasma membrane"/>
    <property type="evidence" value="ECO:0007669"/>
    <property type="project" value="TreeGrafter"/>
</dbReference>
<gene>
    <name evidence="9" type="ORF">K8V20_08770</name>
</gene>
<feature type="transmembrane region" description="Helical" evidence="8">
    <location>
        <begin position="267"/>
        <end position="288"/>
    </location>
</feature>
<keyword evidence="4" id="KW-1278">Translocase</keyword>
<evidence type="ECO:0000256" key="7">
    <source>
        <dbReference type="SAM" id="MobiDB-lite"/>
    </source>
</evidence>
<organism evidence="9 10">
    <name type="scientific">Subdoligranulum variabile</name>
    <dbReference type="NCBI Taxonomy" id="214851"/>
    <lineage>
        <taxon>Bacteria</taxon>
        <taxon>Bacillati</taxon>
        <taxon>Bacillota</taxon>
        <taxon>Clostridia</taxon>
        <taxon>Eubacteriales</taxon>
        <taxon>Oscillospiraceae</taxon>
        <taxon>Subdoligranulum</taxon>
    </lineage>
</organism>
<name>A0A921IJV4_9FIRM</name>
<protein>
    <recommendedName>
        <fullName evidence="11">NADH:ubiquinone oxidoreductase subunit RnfE</fullName>
    </recommendedName>
</protein>
<evidence type="ECO:0000256" key="8">
    <source>
        <dbReference type="SAM" id="Phobius"/>
    </source>
</evidence>
<evidence type="ECO:0000256" key="4">
    <source>
        <dbReference type="ARBA" id="ARBA00022967"/>
    </source>
</evidence>
<feature type="region of interest" description="Disordered" evidence="7">
    <location>
        <begin position="1"/>
        <end position="22"/>
    </location>
</feature>
<feature type="compositionally biased region" description="Low complexity" evidence="7">
    <location>
        <begin position="64"/>
        <end position="75"/>
    </location>
</feature>
<evidence type="ECO:0008006" key="11">
    <source>
        <dbReference type="Google" id="ProtNLM"/>
    </source>
</evidence>
<evidence type="ECO:0000256" key="2">
    <source>
        <dbReference type="ARBA" id="ARBA00022448"/>
    </source>
</evidence>
<dbReference type="PANTHER" id="PTHR30586">
    <property type="entry name" value="ELECTRON TRANSPORT COMPLEX PROTEIN RNFE"/>
    <property type="match status" value="1"/>
</dbReference>